<feature type="compositionally biased region" description="Basic and acidic residues" evidence="1">
    <location>
        <begin position="296"/>
        <end position="314"/>
    </location>
</feature>
<dbReference type="Proteomes" id="UP001556367">
    <property type="component" value="Unassembled WGS sequence"/>
</dbReference>
<reference evidence="3" key="1">
    <citation type="submission" date="2024-06" db="EMBL/GenBank/DDBJ databases">
        <title>Multi-omics analyses provide insights into the biosynthesis of the anticancer antibiotic pleurotin in Hohenbuehelia grisea.</title>
        <authorList>
            <person name="Weaver J.A."/>
            <person name="Alberti F."/>
        </authorList>
    </citation>
    <scope>NUCLEOTIDE SEQUENCE [LARGE SCALE GENOMIC DNA]</scope>
    <source>
        <strain evidence="3">T-177</strain>
    </source>
</reference>
<feature type="compositionally biased region" description="Polar residues" evidence="1">
    <location>
        <begin position="533"/>
        <end position="550"/>
    </location>
</feature>
<feature type="compositionally biased region" description="Low complexity" evidence="1">
    <location>
        <begin position="349"/>
        <end position="372"/>
    </location>
</feature>
<evidence type="ECO:0000313" key="3">
    <source>
        <dbReference type="Proteomes" id="UP001556367"/>
    </source>
</evidence>
<organism evidence="2 3">
    <name type="scientific">Hohenbuehelia grisea</name>
    <dbReference type="NCBI Taxonomy" id="104357"/>
    <lineage>
        <taxon>Eukaryota</taxon>
        <taxon>Fungi</taxon>
        <taxon>Dikarya</taxon>
        <taxon>Basidiomycota</taxon>
        <taxon>Agaricomycotina</taxon>
        <taxon>Agaricomycetes</taxon>
        <taxon>Agaricomycetidae</taxon>
        <taxon>Agaricales</taxon>
        <taxon>Pleurotineae</taxon>
        <taxon>Pleurotaceae</taxon>
        <taxon>Hohenbuehelia</taxon>
    </lineage>
</organism>
<feature type="compositionally biased region" description="Polar residues" evidence="1">
    <location>
        <begin position="409"/>
        <end position="425"/>
    </location>
</feature>
<proteinExistence type="predicted"/>
<protein>
    <submittedName>
        <fullName evidence="2">Uncharacterized protein</fullName>
    </submittedName>
</protein>
<gene>
    <name evidence="2" type="ORF">HGRIS_007679</name>
</gene>
<keyword evidence="3" id="KW-1185">Reference proteome</keyword>
<feature type="compositionally biased region" description="Pro residues" evidence="1">
    <location>
        <begin position="35"/>
        <end position="58"/>
    </location>
</feature>
<dbReference type="EMBL" id="JASNQZ010000011">
    <property type="protein sequence ID" value="KAL0950923.1"/>
    <property type="molecule type" value="Genomic_DNA"/>
</dbReference>
<feature type="compositionally biased region" description="Basic and acidic residues" evidence="1">
    <location>
        <begin position="426"/>
        <end position="438"/>
    </location>
</feature>
<feature type="compositionally biased region" description="Low complexity" evidence="1">
    <location>
        <begin position="111"/>
        <end position="125"/>
    </location>
</feature>
<feature type="region of interest" description="Disordered" evidence="1">
    <location>
        <begin position="264"/>
        <end position="642"/>
    </location>
</feature>
<evidence type="ECO:0000313" key="2">
    <source>
        <dbReference type="EMBL" id="KAL0950923.1"/>
    </source>
</evidence>
<feature type="compositionally biased region" description="Low complexity" evidence="1">
    <location>
        <begin position="560"/>
        <end position="582"/>
    </location>
</feature>
<feature type="region of interest" description="Disordered" evidence="1">
    <location>
        <begin position="1"/>
        <end position="154"/>
    </location>
</feature>
<sequence>MLTQTELQPIDHNAWLPHQQSQRRRSSAAHRPAAAGPPPTQPIPSIPQHPPSPSPPTPDLSLQYARPGASAGLAAVAAFSSRQAASQSPSPSPGFASTPSHDSLSDPPPRSLLQSASTSSSSPSLMHMAPPIPPHHLLTPPEPRSATEQRPSSRRALMRALELAREAVSLDSTNDDPVAAVAAYGRSVALLSEVMERVRRGEDSTETSSRRRSGRRRSIVAQEEEVRRLKSIHDTYADRMNILSLIYSIPPMPHTTASIYSTMTVSSESTQPGSPTSISPTSDAESNARASPSGLRNEHWNDQHTGHDREHDSTAELLGNAMFGVDSPESPGVPTIHPYAAPPVPEPPARFAQAAPPVPTSIPTAAAAPSPSRVRRARSGSTTLPPQAPPPTTLPPPAPVFTDPFPDTAASQVPSKQLLAVNNSRQRGDSVGHRRTDSGGRLAALPEEHERYEEGTPETEQSLVYRKNPALDGPKTAIRDSHPLPPLPPPSASNSIEFDTPRTSTIPDKAPPSPRMPVITPRQRGVSQPLPRTDSSGNMIINASTNQGTIHQRRSKVPISSTTPRSSSPSGSTASAGSLAPSKAPTGRQATASLPSIGVAPVVTRNRALSQPDRRPNGRVSPDPPPLPISAGGNVNYAPRKTSFPPKHVQVLTLQTDVPLSASLPTAASLVPPPPVLSGNLPTTPPSPLPPLAPTDPLRKPYHLMHLLLTTMTSSTGGYITRRLHVPQEVWSQGGAKLDHVPDKVRVVEILHSALEELQVSSSEYFGAGNVSSGMGLGIGSVTRKESEAWVAKLEEFSAACDTVVQQFGRKLGVGEGFAVKKSTGVSTWGNKLTRRLDKFTNGKNLDSPAAYVAGLRQLFAHAQLLDEHTKAAAGHPMAPAYAAFPADLRGAAEAKLRRASEFFARVVLTFVVCDLSQLLDKYAKKCEKWLAE</sequence>
<feature type="region of interest" description="Disordered" evidence="1">
    <location>
        <begin position="198"/>
        <end position="218"/>
    </location>
</feature>
<feature type="compositionally biased region" description="Pro residues" evidence="1">
    <location>
        <begin position="386"/>
        <end position="399"/>
    </location>
</feature>
<feature type="compositionally biased region" description="Polar residues" evidence="1">
    <location>
        <begin position="264"/>
        <end position="290"/>
    </location>
</feature>
<comment type="caution">
    <text evidence="2">The sequence shown here is derived from an EMBL/GenBank/DDBJ whole genome shotgun (WGS) entry which is preliminary data.</text>
</comment>
<accession>A0ABR3J600</accession>
<evidence type="ECO:0000256" key="1">
    <source>
        <dbReference type="SAM" id="MobiDB-lite"/>
    </source>
</evidence>
<dbReference type="PANTHER" id="PTHR37327">
    <property type="entry name" value="CHROMOSOME 1, WHOLE GENOME SHOTGUN SEQUENCE"/>
    <property type="match status" value="1"/>
</dbReference>
<feature type="compositionally biased region" description="Polar residues" evidence="1">
    <location>
        <begin position="492"/>
        <end position="506"/>
    </location>
</feature>
<feature type="compositionally biased region" description="Low complexity" evidence="1">
    <location>
        <begin position="65"/>
        <end position="97"/>
    </location>
</feature>
<name>A0ABR3J600_9AGAR</name>
<dbReference type="PANTHER" id="PTHR37327:SF1">
    <property type="entry name" value="MICROTUBULE INTERACTING AND TRANSPORT DOMAIN-CONTAINING PROTEIN"/>
    <property type="match status" value="1"/>
</dbReference>